<dbReference type="PANTHER" id="PTHR43802:SF1">
    <property type="entry name" value="IP11341P-RELATED"/>
    <property type="match status" value="1"/>
</dbReference>
<reference evidence="2 3" key="1">
    <citation type="submission" date="2016-11" db="EMBL/GenBank/DDBJ databases">
        <authorList>
            <person name="Jaros S."/>
            <person name="Januszkiewicz K."/>
            <person name="Wedrychowicz H."/>
        </authorList>
    </citation>
    <scope>NUCLEOTIDE SEQUENCE [LARGE SCALE GENOMIC DNA]</scope>
    <source>
        <strain evidence="2 3">DSM 45408</strain>
    </source>
</reference>
<evidence type="ECO:0000256" key="1">
    <source>
        <dbReference type="ARBA" id="ARBA00005254"/>
    </source>
</evidence>
<protein>
    <submittedName>
        <fullName evidence="2">Enoyl-CoA hydratase</fullName>
    </submittedName>
</protein>
<dbReference type="AlphaFoldDB" id="A0A1M5LNP0"/>
<dbReference type="InterPro" id="IPR001753">
    <property type="entry name" value="Enoyl-CoA_hydra/iso"/>
</dbReference>
<dbReference type="InterPro" id="IPR029045">
    <property type="entry name" value="ClpP/crotonase-like_dom_sf"/>
</dbReference>
<name>A0A1M5LNP0_9ACTN</name>
<sequence>MTAVPATGTAQDVLLVERDGPVATVTLNRPAARNALSAGLMARLREAMAALEADDDVDAVVLTGADPAFCAGLDLKQLGSSGDNLSLGDGDGGRPSWHPWPQLSKPVIGAVNGAAVTGGLELALNCDVLVASERARFADTHARVGILPGWGLSVLLPLAVGRGLARRMSLTGDHLPAAEALRAGLVTEVVPHEQLLPTARRLAATIAGNDRAAVRRLLRSYRDIEAELVGDGLEIEAATCAEWSARYDPAEVERRRAGLLDRGRAQLS</sequence>
<dbReference type="EMBL" id="FQVX01000003">
    <property type="protein sequence ID" value="SHG66566.1"/>
    <property type="molecule type" value="Genomic_DNA"/>
</dbReference>
<keyword evidence="3" id="KW-1185">Reference proteome</keyword>
<dbReference type="PANTHER" id="PTHR43802">
    <property type="entry name" value="ENOYL-COA HYDRATASE"/>
    <property type="match status" value="1"/>
</dbReference>
<accession>A0A1M5LNP0</accession>
<dbReference type="SUPFAM" id="SSF52096">
    <property type="entry name" value="ClpP/crotonase"/>
    <property type="match status" value="1"/>
</dbReference>
<evidence type="ECO:0000313" key="2">
    <source>
        <dbReference type="EMBL" id="SHG66566.1"/>
    </source>
</evidence>
<dbReference type="NCBIfam" id="NF004840">
    <property type="entry name" value="PRK06190.1"/>
    <property type="match status" value="1"/>
</dbReference>
<comment type="similarity">
    <text evidence="1">Belongs to the enoyl-CoA hydratase/isomerase family.</text>
</comment>
<dbReference type="GO" id="GO:0003824">
    <property type="term" value="F:catalytic activity"/>
    <property type="evidence" value="ECO:0007669"/>
    <property type="project" value="UniProtKB-ARBA"/>
</dbReference>
<proteinExistence type="inferred from homology"/>
<dbReference type="Pfam" id="PF00378">
    <property type="entry name" value="ECH_1"/>
    <property type="match status" value="1"/>
</dbReference>
<evidence type="ECO:0000313" key="3">
    <source>
        <dbReference type="Proteomes" id="UP000184471"/>
    </source>
</evidence>
<dbReference type="Gene3D" id="3.90.226.10">
    <property type="entry name" value="2-enoyl-CoA Hydratase, Chain A, domain 1"/>
    <property type="match status" value="1"/>
</dbReference>
<organism evidence="2 3">
    <name type="scientific">Geodermatophilus nigrescens</name>
    <dbReference type="NCBI Taxonomy" id="1070870"/>
    <lineage>
        <taxon>Bacteria</taxon>
        <taxon>Bacillati</taxon>
        <taxon>Actinomycetota</taxon>
        <taxon>Actinomycetes</taxon>
        <taxon>Geodermatophilales</taxon>
        <taxon>Geodermatophilaceae</taxon>
        <taxon>Geodermatophilus</taxon>
    </lineage>
</organism>
<gene>
    <name evidence="2" type="ORF">SAMN05444351_2869</name>
</gene>
<dbReference type="CDD" id="cd06558">
    <property type="entry name" value="crotonase-like"/>
    <property type="match status" value="1"/>
</dbReference>
<dbReference type="STRING" id="1070870.SAMN05444351_2869"/>
<dbReference type="Proteomes" id="UP000184471">
    <property type="component" value="Unassembled WGS sequence"/>
</dbReference>